<evidence type="ECO:0000313" key="1">
    <source>
        <dbReference type="EMBL" id="DAD81275.1"/>
    </source>
</evidence>
<dbReference type="EMBL" id="BK014898">
    <property type="protein sequence ID" value="DAD81275.1"/>
    <property type="molecule type" value="Genomic_DNA"/>
</dbReference>
<protein>
    <submittedName>
        <fullName evidence="1">Uncharacterized protein</fullName>
    </submittedName>
</protein>
<reference evidence="1" key="1">
    <citation type="journal article" date="2021" name="Proc. Natl. Acad. Sci. U.S.A.">
        <title>A Catalog of Tens of Thousands of Viruses from Human Metagenomes Reveals Hidden Associations with Chronic Diseases.</title>
        <authorList>
            <person name="Tisza M.J."/>
            <person name="Buck C.B."/>
        </authorList>
    </citation>
    <scope>NUCLEOTIDE SEQUENCE</scope>
    <source>
        <strain evidence="1">Ctcfw7</strain>
    </source>
</reference>
<sequence length="31" mass="3610">MYSGNLVSLVYKFEKMKDGSILNIDFIIKEN</sequence>
<name>A0A8S5MH84_9CAUD</name>
<accession>A0A8S5MH84</accession>
<proteinExistence type="predicted"/>
<organism evidence="1">
    <name type="scientific">Siphoviridae sp. ctcfw7</name>
    <dbReference type="NCBI Taxonomy" id="2826394"/>
    <lineage>
        <taxon>Viruses</taxon>
        <taxon>Duplodnaviria</taxon>
        <taxon>Heunggongvirae</taxon>
        <taxon>Uroviricota</taxon>
        <taxon>Caudoviricetes</taxon>
    </lineage>
</organism>